<proteinExistence type="predicted"/>
<feature type="transmembrane region" description="Helical" evidence="2">
    <location>
        <begin position="181"/>
        <end position="205"/>
    </location>
</feature>
<gene>
    <name evidence="3" type="ORF">ETH_00039235</name>
</gene>
<dbReference type="VEuPathDB" id="ToxoDB:ETH2_1047300"/>
<dbReference type="VEuPathDB" id="ToxoDB:ETH_00039235"/>
<name>U6KMT8_EIMTE</name>
<sequence length="277" mass="28124">MSQEDPNPNFLQQQQHPNILGGSPFPAQGAPLHSTGLGQLLPLASQGPVQQQQQQQQQQEGVLLLQREQQQQEQEEKFLLQRRQQQQQQQPSPGPRLEPNRDLGVSAKADNAQATDAAPAAAAAATTAAQGRSPKSAAAQSTASKPVGPPTGNGADAEGPPFTSRGPAAPAGAPNVAAAGLLLLCGGWMIAALLLLSPFGCIPFLRHCSAARHNRAGVGDGPIGAPPQEGGPPGAPLGAPRGAPVGAPRGAGGGRCGLLLGLKCGAPHACMGCMYPL</sequence>
<dbReference type="EMBL" id="HG674318">
    <property type="protein sequence ID" value="CDJ39301.1"/>
    <property type="molecule type" value="Genomic_DNA"/>
</dbReference>
<reference evidence="3" key="2">
    <citation type="submission" date="2013-10" db="EMBL/GenBank/DDBJ databases">
        <authorList>
            <person name="Aslett M."/>
        </authorList>
    </citation>
    <scope>NUCLEOTIDE SEQUENCE [LARGE SCALE GENOMIC DNA]</scope>
    <source>
        <strain evidence="3">Houghton</strain>
    </source>
</reference>
<keyword evidence="2" id="KW-0812">Transmembrane</keyword>
<accession>U6KMT8</accession>
<feature type="compositionally biased region" description="Low complexity" evidence="1">
    <location>
        <begin position="107"/>
        <end position="129"/>
    </location>
</feature>
<keyword evidence="4" id="KW-1185">Reference proteome</keyword>
<evidence type="ECO:0000313" key="4">
    <source>
        <dbReference type="Proteomes" id="UP000030747"/>
    </source>
</evidence>
<organism evidence="3 4">
    <name type="scientific">Eimeria tenella</name>
    <name type="common">Coccidian parasite</name>
    <dbReference type="NCBI Taxonomy" id="5802"/>
    <lineage>
        <taxon>Eukaryota</taxon>
        <taxon>Sar</taxon>
        <taxon>Alveolata</taxon>
        <taxon>Apicomplexa</taxon>
        <taxon>Conoidasida</taxon>
        <taxon>Coccidia</taxon>
        <taxon>Eucoccidiorida</taxon>
        <taxon>Eimeriorina</taxon>
        <taxon>Eimeriidae</taxon>
        <taxon>Eimeria</taxon>
    </lineage>
</organism>
<evidence type="ECO:0000256" key="1">
    <source>
        <dbReference type="SAM" id="MobiDB-lite"/>
    </source>
</evidence>
<feature type="region of interest" description="Disordered" evidence="1">
    <location>
        <begin position="1"/>
        <end position="168"/>
    </location>
</feature>
<evidence type="ECO:0000256" key="2">
    <source>
        <dbReference type="SAM" id="Phobius"/>
    </source>
</evidence>
<keyword evidence="2" id="KW-1133">Transmembrane helix</keyword>
<dbReference type="GeneID" id="25256888"/>
<dbReference type="AlphaFoldDB" id="U6KMT8"/>
<dbReference type="Proteomes" id="UP000030747">
    <property type="component" value="Unassembled WGS sequence"/>
</dbReference>
<evidence type="ECO:0000313" key="3">
    <source>
        <dbReference type="EMBL" id="CDJ39301.1"/>
    </source>
</evidence>
<feature type="compositionally biased region" description="Low complexity" evidence="1">
    <location>
        <begin position="81"/>
        <end position="90"/>
    </location>
</feature>
<protein>
    <submittedName>
        <fullName evidence="3">Uncharacterized protein</fullName>
    </submittedName>
</protein>
<keyword evidence="2" id="KW-0472">Membrane</keyword>
<reference evidence="3" key="1">
    <citation type="submission" date="2013-10" db="EMBL/GenBank/DDBJ databases">
        <title>Genomic analysis of the causative agents of coccidiosis in chickens.</title>
        <authorList>
            <person name="Reid A.J."/>
            <person name="Blake D."/>
            <person name="Billington K."/>
            <person name="Browne H."/>
            <person name="Dunn M."/>
            <person name="Hung S."/>
            <person name="Kawahara F."/>
            <person name="Miranda-Saavedra D."/>
            <person name="Mourier T."/>
            <person name="Nagra H."/>
            <person name="Otto T.D."/>
            <person name="Rawlings N."/>
            <person name="Sanchez A."/>
            <person name="Sanders M."/>
            <person name="Subramaniam C."/>
            <person name="Tay Y."/>
            <person name="Dear P."/>
            <person name="Doerig C."/>
            <person name="Gruber A."/>
            <person name="Parkinson J."/>
            <person name="Shirley M."/>
            <person name="Wan K.L."/>
            <person name="Berriman M."/>
            <person name="Tomley F."/>
            <person name="Pain A."/>
        </authorList>
    </citation>
    <scope>NUCLEOTIDE SEQUENCE [LARGE SCALE GENOMIC DNA]</scope>
    <source>
        <strain evidence="3">Houghton</strain>
    </source>
</reference>
<feature type="compositionally biased region" description="Low complexity" evidence="1">
    <location>
        <begin position="50"/>
        <end position="72"/>
    </location>
</feature>
<dbReference type="RefSeq" id="XP_013230056.1">
    <property type="nucleotide sequence ID" value="XM_013374602.1"/>
</dbReference>
<feature type="compositionally biased region" description="Polar residues" evidence="1">
    <location>
        <begin position="1"/>
        <end position="17"/>
    </location>
</feature>